<protein>
    <submittedName>
        <fullName evidence="2">Uncharacterized protein</fullName>
    </submittedName>
</protein>
<sequence>MGNRIKLPNIDFAKIGDDMGKAAKNVAKFVRNHKEKFLGAGLLLAAADGIRVRLDRNKDQKAFEESSVKQQMVAHKHEAEINALRAEAEQAREVNRRVDQLEQIVKNITEGGGGE</sequence>
<feature type="coiled-coil region" evidence="1">
    <location>
        <begin position="74"/>
        <end position="111"/>
    </location>
</feature>
<dbReference type="AlphaFoldDB" id="A0A3R6E0D9"/>
<dbReference type="Proteomes" id="UP000286595">
    <property type="component" value="Unassembled WGS sequence"/>
</dbReference>
<dbReference type="EMBL" id="QRIM01000031">
    <property type="protein sequence ID" value="RHG55560.1"/>
    <property type="molecule type" value="Genomic_DNA"/>
</dbReference>
<comment type="caution">
    <text evidence="2">The sequence shown here is derived from an EMBL/GenBank/DDBJ whole genome shotgun (WGS) entry which is preliminary data.</text>
</comment>
<evidence type="ECO:0000313" key="3">
    <source>
        <dbReference type="Proteomes" id="UP000286595"/>
    </source>
</evidence>
<evidence type="ECO:0000313" key="2">
    <source>
        <dbReference type="EMBL" id="RHG55560.1"/>
    </source>
</evidence>
<organism evidence="2 3">
    <name type="scientific">Coprococcus comes</name>
    <dbReference type="NCBI Taxonomy" id="410072"/>
    <lineage>
        <taxon>Bacteria</taxon>
        <taxon>Bacillati</taxon>
        <taxon>Bacillota</taxon>
        <taxon>Clostridia</taxon>
        <taxon>Lachnospirales</taxon>
        <taxon>Lachnospiraceae</taxon>
        <taxon>Coprococcus</taxon>
    </lineage>
</organism>
<gene>
    <name evidence="2" type="ORF">DW252_16665</name>
</gene>
<reference evidence="2 3" key="1">
    <citation type="submission" date="2018-08" db="EMBL/GenBank/DDBJ databases">
        <title>A genome reference for cultivated species of the human gut microbiota.</title>
        <authorList>
            <person name="Zou Y."/>
            <person name="Xue W."/>
            <person name="Luo G."/>
        </authorList>
    </citation>
    <scope>NUCLEOTIDE SEQUENCE [LARGE SCALE GENOMIC DNA]</scope>
    <source>
        <strain evidence="2 3">AM22-12LB</strain>
    </source>
</reference>
<evidence type="ECO:0000256" key="1">
    <source>
        <dbReference type="SAM" id="Coils"/>
    </source>
</evidence>
<proteinExistence type="predicted"/>
<accession>A0A3R6E0D9</accession>
<keyword evidence="1" id="KW-0175">Coiled coil</keyword>
<name>A0A3R6E0D9_9FIRM</name>
<dbReference type="RefSeq" id="WP_118219756.1">
    <property type="nucleotide sequence ID" value="NZ_QRIM01000031.1"/>
</dbReference>